<proteinExistence type="predicted"/>
<sequence length="61" mass="6441">MDNYRNGTRDRAGTYIPTMVPKGSRRLTDVDGLIVSLYAGGIVSGHEKLTSGGHDGGGHLL</sequence>
<dbReference type="Proteomes" id="UP000197692">
    <property type="component" value="Unassembled WGS sequence"/>
</dbReference>
<organism evidence="1 2">
    <name type="scientific">Corynebacterium diphtheriae bv. mitis</name>
    <dbReference type="NCBI Taxonomy" id="1806053"/>
    <lineage>
        <taxon>Bacteria</taxon>
        <taxon>Bacillati</taxon>
        <taxon>Actinomycetota</taxon>
        <taxon>Actinomycetes</taxon>
        <taxon>Mycobacteriales</taxon>
        <taxon>Corynebacteriaceae</taxon>
        <taxon>Corynebacterium</taxon>
    </lineage>
</organism>
<gene>
    <name evidence="1" type="ORF">AY602_01110</name>
</gene>
<accession>A0A854NI14</accession>
<reference evidence="2" key="1">
    <citation type="submission" date="2016-02" db="EMBL/GenBank/DDBJ databases">
        <title>Genomic analyses of a collection of pathogenic Corynebacterium diphtheriae.</title>
        <authorList>
            <person name="Sangal V."/>
            <person name="Titov L."/>
        </authorList>
    </citation>
    <scope>NUCLEOTIDE SEQUENCE [LARGE SCALE GENOMIC DNA]</scope>
    <source>
        <strain evidence="2">1438</strain>
    </source>
</reference>
<evidence type="ECO:0000313" key="1">
    <source>
        <dbReference type="EMBL" id="OWM35558.1"/>
    </source>
</evidence>
<comment type="caution">
    <text evidence="1">The sequence shown here is derived from an EMBL/GenBank/DDBJ whole genome shotgun (WGS) entry which is preliminary data.</text>
</comment>
<protein>
    <submittedName>
        <fullName evidence="1">Uncharacterized protein</fullName>
    </submittedName>
</protein>
<name>A0A854NI14_CORDP</name>
<evidence type="ECO:0000313" key="2">
    <source>
        <dbReference type="Proteomes" id="UP000197692"/>
    </source>
</evidence>
<dbReference type="AlphaFoldDB" id="A0A854NI14"/>
<dbReference type="EMBL" id="LSZF01000018">
    <property type="protein sequence ID" value="OWM35558.1"/>
    <property type="molecule type" value="Genomic_DNA"/>
</dbReference>